<proteinExistence type="predicted"/>
<dbReference type="Proteomes" id="UP001630127">
    <property type="component" value="Unassembled WGS sequence"/>
</dbReference>
<dbReference type="InterPro" id="IPR036641">
    <property type="entry name" value="HPT_dom_sf"/>
</dbReference>
<protein>
    <submittedName>
        <fullName evidence="2">Uncharacterized protein</fullName>
    </submittedName>
</protein>
<organism evidence="2 3">
    <name type="scientific">Cinchona calisaya</name>
    <dbReference type="NCBI Taxonomy" id="153742"/>
    <lineage>
        <taxon>Eukaryota</taxon>
        <taxon>Viridiplantae</taxon>
        <taxon>Streptophyta</taxon>
        <taxon>Embryophyta</taxon>
        <taxon>Tracheophyta</taxon>
        <taxon>Spermatophyta</taxon>
        <taxon>Magnoliopsida</taxon>
        <taxon>eudicotyledons</taxon>
        <taxon>Gunneridae</taxon>
        <taxon>Pentapetalae</taxon>
        <taxon>asterids</taxon>
        <taxon>lamiids</taxon>
        <taxon>Gentianales</taxon>
        <taxon>Rubiaceae</taxon>
        <taxon>Cinchonoideae</taxon>
        <taxon>Cinchoneae</taxon>
        <taxon>Cinchona</taxon>
    </lineage>
</organism>
<name>A0ABD3B313_9GENT</name>
<keyword evidence="3" id="KW-1185">Reference proteome</keyword>
<evidence type="ECO:0000256" key="1">
    <source>
        <dbReference type="SAM" id="MobiDB-lite"/>
    </source>
</evidence>
<reference evidence="2 3" key="1">
    <citation type="submission" date="2024-11" db="EMBL/GenBank/DDBJ databases">
        <title>A near-complete genome assembly of Cinchona calisaya.</title>
        <authorList>
            <person name="Lian D.C."/>
            <person name="Zhao X.W."/>
            <person name="Wei L."/>
        </authorList>
    </citation>
    <scope>NUCLEOTIDE SEQUENCE [LARGE SCALE GENOMIC DNA]</scope>
    <source>
        <tissue evidence="2">Nenye</tissue>
    </source>
</reference>
<evidence type="ECO:0000313" key="3">
    <source>
        <dbReference type="Proteomes" id="UP001630127"/>
    </source>
</evidence>
<dbReference type="EMBL" id="JBJUIK010000001">
    <property type="protein sequence ID" value="KAL3537522.1"/>
    <property type="molecule type" value="Genomic_DNA"/>
</dbReference>
<gene>
    <name evidence="2" type="ORF">ACH5RR_000888</name>
</gene>
<accession>A0ABD3B313</accession>
<feature type="compositionally biased region" description="Basic residues" evidence="1">
    <location>
        <begin position="30"/>
        <end position="46"/>
    </location>
</feature>
<dbReference type="Gene3D" id="1.20.120.160">
    <property type="entry name" value="HPT domain"/>
    <property type="match status" value="1"/>
</dbReference>
<feature type="region of interest" description="Disordered" evidence="1">
    <location>
        <begin position="1"/>
        <end position="57"/>
    </location>
</feature>
<comment type="caution">
    <text evidence="2">The sequence shown here is derived from an EMBL/GenBank/DDBJ whole genome shotgun (WGS) entry which is preliminary data.</text>
</comment>
<dbReference type="AlphaFoldDB" id="A0ABD3B313"/>
<sequence>MATWTEASVDHQLNQEGNEEKGQELMQSKQQRKTATCKRTKRKRGKGGGEEGTWELPSNQPEKEFTVIYNLPYQLREGHKKLKENIKRFYQPYAECCRDMVQKGMVDKVFCKTMEWRSHRSSSEYRARFVDENIEDIVERLTELENVLLQNDPNADPGQVLFLVARLYWISAGLGLGKVKSDCYALRYCIKSSNLTGSEQQFKLLKKDFEDFNGSYLKMVEMEKDMENNNVFIPMWPKNGAWKIPKAGRMMTITNHPEDIFDDEIIDY</sequence>
<evidence type="ECO:0000313" key="2">
    <source>
        <dbReference type="EMBL" id="KAL3537522.1"/>
    </source>
</evidence>
<dbReference type="SUPFAM" id="SSF47226">
    <property type="entry name" value="Histidine-containing phosphotransfer domain, HPT domain"/>
    <property type="match status" value="1"/>
</dbReference>